<dbReference type="AlphaFoldDB" id="A0A6I1F360"/>
<dbReference type="Proteomes" id="UP000430564">
    <property type="component" value="Unassembled WGS sequence"/>
</dbReference>
<feature type="transmembrane region" description="Helical" evidence="7">
    <location>
        <begin position="16"/>
        <end position="39"/>
    </location>
</feature>
<evidence type="ECO:0000256" key="1">
    <source>
        <dbReference type="ARBA" id="ARBA00004651"/>
    </source>
</evidence>
<evidence type="ECO:0000256" key="5">
    <source>
        <dbReference type="ARBA" id="ARBA00022989"/>
    </source>
</evidence>
<comment type="subcellular location">
    <subcellularLocation>
        <location evidence="1">Cell membrane</location>
        <topology evidence="1">Multi-pass membrane protein</topology>
    </subcellularLocation>
</comment>
<accession>A0A6I1F360</accession>
<feature type="transmembrane region" description="Helical" evidence="7">
    <location>
        <begin position="86"/>
        <end position="113"/>
    </location>
</feature>
<keyword evidence="3" id="KW-1003">Cell membrane</keyword>
<name>A0A6I1F360_9BURK</name>
<comment type="caution">
    <text evidence="8">The sequence shown here is derived from an EMBL/GenBank/DDBJ whole genome shotgun (WGS) entry which is preliminary data.</text>
</comment>
<dbReference type="InterPro" id="IPR005614">
    <property type="entry name" value="NrfD-like"/>
</dbReference>
<gene>
    <name evidence="8" type="ORF">GBM95_02330</name>
</gene>
<comment type="similarity">
    <text evidence="2">Belongs to the NrfD family.</text>
</comment>
<keyword evidence="4 7" id="KW-0812">Transmembrane</keyword>
<evidence type="ECO:0000256" key="6">
    <source>
        <dbReference type="ARBA" id="ARBA00023136"/>
    </source>
</evidence>
<dbReference type="OrthoDB" id="9151196at2"/>
<dbReference type="Gene3D" id="1.20.1630.10">
    <property type="entry name" value="Formate dehydrogenase/DMSO reductase domain"/>
    <property type="match status" value="1"/>
</dbReference>
<dbReference type="EMBL" id="WEHX01000006">
    <property type="protein sequence ID" value="KAB7662613.1"/>
    <property type="molecule type" value="Genomic_DNA"/>
</dbReference>
<feature type="transmembrane region" description="Helical" evidence="7">
    <location>
        <begin position="268"/>
        <end position="292"/>
    </location>
</feature>
<evidence type="ECO:0000256" key="2">
    <source>
        <dbReference type="ARBA" id="ARBA00008929"/>
    </source>
</evidence>
<reference evidence="8 9" key="1">
    <citation type="submission" date="2019-10" db="EMBL/GenBank/DDBJ databases">
        <title>Genome diversity of Sutterella seckii.</title>
        <authorList>
            <person name="Chaplin A.V."/>
            <person name="Sokolova S.R."/>
            <person name="Mosin K.A."/>
            <person name="Ivanova E.L."/>
            <person name="Kochetkova T.O."/>
            <person name="Goltsov A.Y."/>
            <person name="Trofimov D.Y."/>
            <person name="Efimov B.A."/>
        </authorList>
    </citation>
    <scope>NUCLEOTIDE SEQUENCE [LARGE SCALE GENOMIC DNA]</scope>
    <source>
        <strain evidence="8 9">ASD393</strain>
    </source>
</reference>
<evidence type="ECO:0000256" key="4">
    <source>
        <dbReference type="ARBA" id="ARBA00022692"/>
    </source>
</evidence>
<protein>
    <submittedName>
        <fullName evidence="8">Sulfide reductase</fullName>
    </submittedName>
</protein>
<feature type="transmembrane region" description="Helical" evidence="7">
    <location>
        <begin position="241"/>
        <end position="261"/>
    </location>
</feature>
<keyword evidence="6 7" id="KW-0472">Membrane</keyword>
<evidence type="ECO:0000256" key="7">
    <source>
        <dbReference type="SAM" id="Phobius"/>
    </source>
</evidence>
<dbReference type="PANTHER" id="PTHR34856:SF2">
    <property type="entry name" value="PROTEIN NRFD"/>
    <property type="match status" value="1"/>
</dbReference>
<dbReference type="InterPro" id="IPR052049">
    <property type="entry name" value="Electron_transfer_protein"/>
</dbReference>
<organism evidence="8 9">
    <name type="scientific">Sutterella seckii</name>
    <dbReference type="NCBI Taxonomy" id="1944635"/>
    <lineage>
        <taxon>Bacteria</taxon>
        <taxon>Pseudomonadati</taxon>
        <taxon>Pseudomonadota</taxon>
        <taxon>Betaproteobacteria</taxon>
        <taxon>Burkholderiales</taxon>
        <taxon>Sutterellaceae</taxon>
        <taxon>Sutterella</taxon>
    </lineage>
</organism>
<feature type="transmembrane region" description="Helical" evidence="7">
    <location>
        <begin position="167"/>
        <end position="185"/>
    </location>
</feature>
<keyword evidence="5 7" id="KW-1133">Transmembrane helix</keyword>
<dbReference type="Pfam" id="PF03916">
    <property type="entry name" value="NrfD"/>
    <property type="match status" value="1"/>
</dbReference>
<sequence length="297" mass="31475">MTPEYMELTAQAATSHWAWTIAFFLWFVGLSGMALFLNIWLKSRRVFVISGIAAIAGTLLVLSHLGRLLNLPFAAFHALVNWSFNFTSWMFIGICLLAVLCIAVVAEGLMIWLGSKEGGSRFLADIAEGVMVRWCNGILGVAATAYSGFLLTQAAGVPLWNTAVLPVLWIFSGLGCAVGLAELLAAGGKLETGHPGWLGGTAWGVHLGEAFVIFAFIQSAWTGTPGAAAGAESLLMGGASLIFWAGAIGLGIVMPILCTFMKEHRSMVMLGGLCSIIGALALRASVLFAGYFDPVIW</sequence>
<dbReference type="GO" id="GO:0005886">
    <property type="term" value="C:plasma membrane"/>
    <property type="evidence" value="ECO:0007669"/>
    <property type="project" value="UniProtKB-SubCell"/>
</dbReference>
<dbReference type="PANTHER" id="PTHR34856">
    <property type="entry name" value="PROTEIN NRFD"/>
    <property type="match status" value="1"/>
</dbReference>
<feature type="transmembrane region" description="Helical" evidence="7">
    <location>
        <begin position="197"/>
        <end position="221"/>
    </location>
</feature>
<feature type="transmembrane region" description="Helical" evidence="7">
    <location>
        <begin position="134"/>
        <end position="155"/>
    </location>
</feature>
<evidence type="ECO:0000313" key="8">
    <source>
        <dbReference type="EMBL" id="KAB7662613.1"/>
    </source>
</evidence>
<dbReference type="RefSeq" id="WP_152157605.1">
    <property type="nucleotide sequence ID" value="NZ_WEHX01000006.1"/>
</dbReference>
<evidence type="ECO:0000313" key="9">
    <source>
        <dbReference type="Proteomes" id="UP000430564"/>
    </source>
</evidence>
<feature type="transmembrane region" description="Helical" evidence="7">
    <location>
        <begin position="46"/>
        <end position="66"/>
    </location>
</feature>
<evidence type="ECO:0000256" key="3">
    <source>
        <dbReference type="ARBA" id="ARBA00022475"/>
    </source>
</evidence>
<proteinExistence type="inferred from homology"/>